<dbReference type="InterPro" id="IPR027417">
    <property type="entry name" value="P-loop_NTPase"/>
</dbReference>
<dbReference type="GO" id="GO:0016740">
    <property type="term" value="F:transferase activity"/>
    <property type="evidence" value="ECO:0007669"/>
    <property type="project" value="UniProtKB-KW"/>
</dbReference>
<dbReference type="InterPro" id="IPR017582">
    <property type="entry name" value="SelU"/>
</dbReference>
<dbReference type="PANTHER" id="PTHR30401">
    <property type="entry name" value="TRNA 2-SELENOURIDINE SYNTHASE"/>
    <property type="match status" value="1"/>
</dbReference>
<protein>
    <submittedName>
        <fullName evidence="3">tRNA 2-selenouridine synthase</fullName>
        <ecNumber evidence="3">2.9.1.-</ecNumber>
    </submittedName>
</protein>
<evidence type="ECO:0000259" key="2">
    <source>
        <dbReference type="PROSITE" id="PS50206"/>
    </source>
</evidence>
<dbReference type="PANTHER" id="PTHR30401:SF0">
    <property type="entry name" value="TRNA 2-SELENOURIDINE SYNTHASE"/>
    <property type="match status" value="1"/>
</dbReference>
<name>A0ABS2NLC1_9FIRM</name>
<dbReference type="NCBIfam" id="NF008750">
    <property type="entry name" value="PRK11784.1-2"/>
    <property type="match status" value="1"/>
</dbReference>
<dbReference type="Pfam" id="PF26341">
    <property type="entry name" value="AAA_SelU"/>
    <property type="match status" value="1"/>
</dbReference>
<dbReference type="Gene3D" id="3.40.250.10">
    <property type="entry name" value="Rhodanese-like domain"/>
    <property type="match status" value="1"/>
</dbReference>
<dbReference type="NCBIfam" id="NF008752">
    <property type="entry name" value="PRK11784.1-4"/>
    <property type="match status" value="1"/>
</dbReference>
<dbReference type="Gene3D" id="3.40.50.300">
    <property type="entry name" value="P-loop containing nucleotide triphosphate hydrolases"/>
    <property type="match status" value="1"/>
</dbReference>
<dbReference type="SUPFAM" id="SSF52821">
    <property type="entry name" value="Rhodanese/Cell cycle control phosphatase"/>
    <property type="match status" value="1"/>
</dbReference>
<dbReference type="InterPro" id="IPR036873">
    <property type="entry name" value="Rhodanese-like_dom_sf"/>
</dbReference>
<gene>
    <name evidence="3" type="ORF">JOC73_000234</name>
</gene>
<dbReference type="EC" id="2.9.1.-" evidence="3"/>
<reference evidence="3 4" key="1">
    <citation type="submission" date="2021-01" db="EMBL/GenBank/DDBJ databases">
        <title>Genomic Encyclopedia of Type Strains, Phase IV (KMG-IV): sequencing the most valuable type-strain genomes for metagenomic binning, comparative biology and taxonomic classification.</title>
        <authorList>
            <person name="Goeker M."/>
        </authorList>
    </citation>
    <scope>NUCLEOTIDE SEQUENCE [LARGE SCALE GENOMIC DNA]</scope>
    <source>
        <strain evidence="3 4">DSM 25890</strain>
    </source>
</reference>
<dbReference type="NCBIfam" id="TIGR03167">
    <property type="entry name" value="tRNA_sel_U_synt"/>
    <property type="match status" value="1"/>
</dbReference>
<dbReference type="InterPro" id="IPR058840">
    <property type="entry name" value="AAA_SelU"/>
</dbReference>
<dbReference type="Proteomes" id="UP001314796">
    <property type="component" value="Unassembled WGS sequence"/>
</dbReference>
<dbReference type="Pfam" id="PF00581">
    <property type="entry name" value="Rhodanese"/>
    <property type="match status" value="1"/>
</dbReference>
<evidence type="ECO:0000256" key="1">
    <source>
        <dbReference type="ARBA" id="ARBA00023266"/>
    </source>
</evidence>
<dbReference type="SMART" id="SM00450">
    <property type="entry name" value="RHOD"/>
    <property type="match status" value="1"/>
</dbReference>
<feature type="domain" description="Rhodanese" evidence="2">
    <location>
        <begin position="12"/>
        <end position="134"/>
    </location>
</feature>
<dbReference type="EMBL" id="JAFBEE010000001">
    <property type="protein sequence ID" value="MBM7613726.1"/>
    <property type="molecule type" value="Genomic_DNA"/>
</dbReference>
<comment type="caution">
    <text evidence="3">The sequence shown here is derived from an EMBL/GenBank/DDBJ whole genome shotgun (WGS) entry which is preliminary data.</text>
</comment>
<keyword evidence="4" id="KW-1185">Reference proteome</keyword>
<proteinExistence type="predicted"/>
<accession>A0ABS2NLC1</accession>
<keyword evidence="1" id="KW-0711">Selenium</keyword>
<dbReference type="PROSITE" id="PS50206">
    <property type="entry name" value="RHODANESE_3"/>
    <property type="match status" value="1"/>
</dbReference>
<dbReference type="RefSeq" id="WP_204400004.1">
    <property type="nucleotide sequence ID" value="NZ_JAFBEE010000001.1"/>
</dbReference>
<dbReference type="SUPFAM" id="SSF52540">
    <property type="entry name" value="P-loop containing nucleoside triphosphate hydrolases"/>
    <property type="match status" value="1"/>
</dbReference>
<evidence type="ECO:0000313" key="4">
    <source>
        <dbReference type="Proteomes" id="UP001314796"/>
    </source>
</evidence>
<evidence type="ECO:0000313" key="3">
    <source>
        <dbReference type="EMBL" id="MBM7613726.1"/>
    </source>
</evidence>
<dbReference type="InterPro" id="IPR001763">
    <property type="entry name" value="Rhodanese-like_dom"/>
</dbReference>
<keyword evidence="3" id="KW-0808">Transferase</keyword>
<organism evidence="3 4">
    <name type="scientific">Alkaliphilus hydrothermalis</name>
    <dbReference type="NCBI Taxonomy" id="1482730"/>
    <lineage>
        <taxon>Bacteria</taxon>
        <taxon>Bacillati</taxon>
        <taxon>Bacillota</taxon>
        <taxon>Clostridia</taxon>
        <taxon>Peptostreptococcales</taxon>
        <taxon>Natronincolaceae</taxon>
        <taxon>Alkaliphilus</taxon>
    </lineage>
</organism>
<sequence>MLGKLDIAEVMKLDTKMIIDVRSPLEYEEGTIEGAINIPLLNNDERAEIGTLYKQQGPQVAKVRGLEIVSPKLPSIYKQLLELSRKDCKLIIFCAKGGLRSATFVSFFKVLGLELYQLDGGFKAYRNYLLNYLRDIHKHHQFIVLHGFTGVGKTEVLKLLEERGVAVVNLEDLASNKGSVFGATIEDSHRLTQKSFESALLKQLVDIKERYIVVESESKRLGRIIIPNEVFDAMTNGKHILLEASVEERVKRLVVDYVENIENPDELLIKSIGHLKKRIGSKKVQQYHQWIAEKKYNLIAEELVLEYYDPLYQHSVEKYQYNLKINYGRIEEAVDKIHSYYQEMEGKTN</sequence>